<keyword evidence="3" id="KW-1185">Reference proteome</keyword>
<feature type="transmembrane region" description="Helical" evidence="1">
    <location>
        <begin position="6"/>
        <end position="23"/>
    </location>
</feature>
<dbReference type="PANTHER" id="PTHR31600">
    <property type="entry name" value="TINY MACROCYSTS PROTEIN B-RELATED"/>
    <property type="match status" value="1"/>
</dbReference>
<feature type="transmembrane region" description="Helical" evidence="1">
    <location>
        <begin position="980"/>
        <end position="1000"/>
    </location>
</feature>
<feature type="transmembrane region" description="Helical" evidence="1">
    <location>
        <begin position="153"/>
        <end position="169"/>
    </location>
</feature>
<reference evidence="2" key="1">
    <citation type="submission" date="2021-01" db="EMBL/GenBank/DDBJ databases">
        <authorList>
            <consortium name="Genoscope - CEA"/>
            <person name="William W."/>
        </authorList>
    </citation>
    <scope>NUCLEOTIDE SEQUENCE</scope>
</reference>
<comment type="caution">
    <text evidence="2">The sequence shown here is derived from an EMBL/GenBank/DDBJ whole genome shotgun (WGS) entry which is preliminary data.</text>
</comment>
<protein>
    <recommendedName>
        <fullName evidence="4">Transmembrane protein</fullName>
    </recommendedName>
</protein>
<feature type="transmembrane region" description="Helical" evidence="1">
    <location>
        <begin position="206"/>
        <end position="226"/>
    </location>
</feature>
<evidence type="ECO:0000313" key="2">
    <source>
        <dbReference type="EMBL" id="CAD8065507.1"/>
    </source>
</evidence>
<evidence type="ECO:0000313" key="3">
    <source>
        <dbReference type="Proteomes" id="UP000688137"/>
    </source>
</evidence>
<sequence>MHLIPLIMFMLHKVIWVLLFYHYQKQQTQDRFIKLIQKNLLLKFVSLIYTLYQKLISTYLFMLFSLLCMTSLRKQIQLFEQEKIMIIHIIINFITIFILLLESLFTLCYFDQSITHQVKDIERTRLTKTRVIYQVLIILQIFQVILVNLEYILYIQTLLVILTQIVLIYDQFKYFTLNLTFQQQPTLMAISINIAFHLHTLIFQQYILNQILLPLLILGMLTFYIINNYNQYFNSLQLKLLFMQEFNSIWQIKYSLIKLQNNDLNSKQSEIIIKSLIASEHRKNCNDIKCFYCGHQYIMYTTQTCGITLQIYREFIMKKMKQFTQLFQINSKQEYENQVLLQYAFMLYDFGLIMRSVKLLCYLNYNCKNNDNNKLNSLSFSRDQLTQMQNYDLSTMNQTILQECFEQNNTLLQMLSVYNLKFNYFDIVKLTFIFNQAKSKINASLGTSFHAAQKSFISDYIEQNIELDIMLTQKERLIFDLIEQKLQFYQMIVKTTMINEQISVLHNKVYKLCYNLCDLQKKIALAYKHKPSFKLHRIVCFFYGEVLCDYKKAIHFFRNSDFFEAQKLQFQQIKNFNINSSNVHYLILEVKDDMETLKIQQFSNKFFHSFGGGIQHAEEHQFNDLLPKYLVQHHCNLVKRFFETGEAKYYQMFDINYIKNKNQLLTPINMCFIITNKFVNQNITFATFLQEASQDQVYIIVDGISLACTFTQNLLTLIGWFESDIETLCQQEKYENLQITRIYPNFVRFIRQNKIKYSKLNQSILILPKPQYNIQTQRSFLSGDAQLMLNYVHTECDLLITKNKIGNYEYFVINVVKIAEQQQLNHSFARIPLSQPKFCDENKYLVDQTDKVGIQKINAINFCDQHIPQSIAITQVQTADQNNRKFSINKNLMTIQSFKQQNSLVNNTQQLFFADNNTYEQQEQIFAMSNKVDEEKVRRKKIKKTTIYSEAYLENASVNKKYQLIQSILAVQSPKYLQKFFFLVVLWHSIFILFIFLFHISMRSDITNVKFLLEMLTFHAAIMAPHDLFFSMRVTITQYQQMQRDGFIPKDRLQELTDPYYQYIDLGFQELKDNFYEQLNNEYLQDFLNGQNFTMYFMQDNETQIYPINLSLRDTLFVILQYQYSQMMTFYYRESTTGKPYQISLFANYFHLHQQCQNITTTLFNYSIENKNQIYTKWQIISIIGFLIILLLYIIIQCYQIYYFIQIDMLFLLLNTMSYEMIESEIDKFINYKNQYKLDRHCLQQYDPIDRSFTYLSKPLKFQGQRYLKLHIGSLNNQKLLNYLILVFMFIVITFFFILTFISSHLYLSKYNDTLQFFGQIQDFKLRTGSLYLYREIFFRWNNFTFLTNQDKIQLYSLIDQAQQSIQNYIELSDMIQFDQFLVDDQFISLFHAISKENLCQFIDERFQNLTSRYCYLAFDGTLRQGMISTLNYISNSFKTQQTINNFTKRVEINYYEQEGSQIVTRVFFTLSKQFSQSADSQADFTNTIIKILSICYFCYIFLILVFLYGFYRSYLVWLFKSLKGIVHLIPFEALIFSETLEIQLKELIYRLQLL</sequence>
<feature type="transmembrane region" description="Helical" evidence="1">
    <location>
        <begin position="1180"/>
        <end position="1205"/>
    </location>
</feature>
<keyword evidence="1" id="KW-0812">Transmembrane</keyword>
<feature type="transmembrane region" description="Helical" evidence="1">
    <location>
        <begin position="131"/>
        <end position="147"/>
    </location>
</feature>
<feature type="transmembrane region" description="Helical" evidence="1">
    <location>
        <begin position="1280"/>
        <end position="1302"/>
    </location>
</feature>
<dbReference type="Proteomes" id="UP000688137">
    <property type="component" value="Unassembled WGS sequence"/>
</dbReference>
<proteinExistence type="predicted"/>
<dbReference type="PANTHER" id="PTHR31600:SF2">
    <property type="entry name" value="GAMETE ENRICHED GENE 10 PROTEIN-RELATED"/>
    <property type="match status" value="1"/>
</dbReference>
<dbReference type="EMBL" id="CAJJDM010000036">
    <property type="protein sequence ID" value="CAD8065507.1"/>
    <property type="molecule type" value="Genomic_DNA"/>
</dbReference>
<accession>A0A8S1LD71</accession>
<name>A0A8S1LD71_PARPR</name>
<feature type="transmembrane region" description="Helical" evidence="1">
    <location>
        <begin position="1492"/>
        <end position="1512"/>
    </location>
</feature>
<feature type="transmembrane region" description="Helical" evidence="1">
    <location>
        <begin position="84"/>
        <end position="110"/>
    </location>
</feature>
<keyword evidence="1" id="KW-1133">Transmembrane helix</keyword>
<gene>
    <name evidence="2" type="ORF">PPRIM_AZ9-3.1.T0370306</name>
</gene>
<evidence type="ECO:0000256" key="1">
    <source>
        <dbReference type="SAM" id="Phobius"/>
    </source>
</evidence>
<organism evidence="2 3">
    <name type="scientific">Paramecium primaurelia</name>
    <dbReference type="NCBI Taxonomy" id="5886"/>
    <lineage>
        <taxon>Eukaryota</taxon>
        <taxon>Sar</taxon>
        <taxon>Alveolata</taxon>
        <taxon>Ciliophora</taxon>
        <taxon>Intramacronucleata</taxon>
        <taxon>Oligohymenophorea</taxon>
        <taxon>Peniculida</taxon>
        <taxon>Parameciidae</taxon>
        <taxon>Paramecium</taxon>
    </lineage>
</organism>
<keyword evidence="1" id="KW-0472">Membrane</keyword>
<dbReference type="InterPro" id="IPR052994">
    <property type="entry name" value="Tiny_macrocysts_regulators"/>
</dbReference>
<dbReference type="OMA" id="INIAFHL"/>
<evidence type="ECO:0008006" key="4">
    <source>
        <dbReference type="Google" id="ProtNLM"/>
    </source>
</evidence>
<feature type="transmembrane region" description="Helical" evidence="1">
    <location>
        <begin position="44"/>
        <end position="72"/>
    </location>
</feature>